<dbReference type="Proteomes" id="UP000742460">
    <property type="component" value="Unassembled WGS sequence"/>
</dbReference>
<dbReference type="Gene3D" id="1.10.287.1060">
    <property type="entry name" value="ESAT-6-like"/>
    <property type="match status" value="1"/>
</dbReference>
<feature type="region of interest" description="Disordered" evidence="1">
    <location>
        <begin position="78"/>
        <end position="125"/>
    </location>
</feature>
<organism evidence="2 3">
    <name type="scientific">Brachybacterium massiliense</name>
    <dbReference type="NCBI Taxonomy" id="1755098"/>
    <lineage>
        <taxon>Bacteria</taxon>
        <taxon>Bacillati</taxon>
        <taxon>Actinomycetota</taxon>
        <taxon>Actinomycetes</taxon>
        <taxon>Micrococcales</taxon>
        <taxon>Dermabacteraceae</taxon>
        <taxon>Brachybacterium</taxon>
    </lineage>
</organism>
<dbReference type="AlphaFoldDB" id="A0A921MXP6"/>
<gene>
    <name evidence="2" type="ORF">K8V81_10085</name>
</gene>
<evidence type="ECO:0000313" key="3">
    <source>
        <dbReference type="Proteomes" id="UP000742460"/>
    </source>
</evidence>
<dbReference type="SUPFAM" id="SSF53474">
    <property type="entry name" value="alpha/beta-Hydrolases"/>
    <property type="match status" value="2"/>
</dbReference>
<dbReference type="EMBL" id="DYUE01000232">
    <property type="protein sequence ID" value="HJG92056.1"/>
    <property type="molecule type" value="Genomic_DNA"/>
</dbReference>
<sequence>MSAFWGMDPAQVRAHAERLRTASGQVEAVTARLGAAVDGAAWTGADAEQFRHRWQNGAAQHLQTLSTELLALGDGACGEAEQQDAASSPHGRGSDGAGAEGAAGEEHRGTRAPADGSGAGARGGYLHEDNPWIPDWLEGPAEDRLSAFAGTASEAIGQGFDTGFDMLEDGLDRFGVSTAGLAQFQRDAGHFGEILGDWATGERVPTIAELGAAGLLAAGSGGVGMWEAVTGQDTALLDDRPGGLVDSVRTEPVPAQGAQTLQDLIVQNDALRMDNPGGPLEHGQIGIQEVHRTGGGDPAYIVQVPPTEGAAFSDVPGAYGEQGNSRDWGSNLRLVAGQNPAAMDDVRAAMEAAGVPPGADVLLVGHSQGGIVANHLSADPTFNSSSGDSGTYNVTHAFSVGSPVQTVVPAQGSTQSVNVNHGGGFGADGISGDLIPALDLGGAQVDGGTLSAPHRHEVTLPGYPVPSAHPVTILQSNHDSMGLQGEATGGYAGSVGRATAGDPTLSSLERDLTGRYLGEGTTVVGSQVVTVGRGAP</sequence>
<protein>
    <submittedName>
        <fullName evidence="2">WXG100 family type VII secretion target</fullName>
    </submittedName>
</protein>
<accession>A0A921MXP6</accession>
<evidence type="ECO:0000256" key="1">
    <source>
        <dbReference type="SAM" id="MobiDB-lite"/>
    </source>
</evidence>
<reference evidence="2" key="1">
    <citation type="journal article" date="2021" name="PeerJ">
        <title>Extensive microbial diversity within the chicken gut microbiome revealed by metagenomics and culture.</title>
        <authorList>
            <person name="Gilroy R."/>
            <person name="Ravi A."/>
            <person name="Getino M."/>
            <person name="Pursley I."/>
            <person name="Horton D.L."/>
            <person name="Alikhan N.F."/>
            <person name="Baker D."/>
            <person name="Gharbi K."/>
            <person name="Hall N."/>
            <person name="Watson M."/>
            <person name="Adriaenssens E.M."/>
            <person name="Foster-Nyarko E."/>
            <person name="Jarju S."/>
            <person name="Secka A."/>
            <person name="Antonio M."/>
            <person name="Oren A."/>
            <person name="Chaudhuri R.R."/>
            <person name="La Ragione R."/>
            <person name="Hildebrand F."/>
            <person name="Pallen M.J."/>
        </authorList>
    </citation>
    <scope>NUCLEOTIDE SEQUENCE</scope>
    <source>
        <strain evidence="2">ChiGjej5B5-22894</strain>
    </source>
</reference>
<evidence type="ECO:0000313" key="2">
    <source>
        <dbReference type="EMBL" id="HJG92056.1"/>
    </source>
</evidence>
<dbReference type="InterPro" id="IPR029058">
    <property type="entry name" value="AB_hydrolase_fold"/>
</dbReference>
<dbReference type="Gene3D" id="3.40.50.1820">
    <property type="entry name" value="alpha/beta hydrolase"/>
    <property type="match status" value="1"/>
</dbReference>
<comment type="caution">
    <text evidence="2">The sequence shown here is derived from an EMBL/GenBank/DDBJ whole genome shotgun (WGS) entry which is preliminary data.</text>
</comment>
<name>A0A921MXP6_9MICO</name>
<reference evidence="2" key="2">
    <citation type="submission" date="2021-09" db="EMBL/GenBank/DDBJ databases">
        <authorList>
            <person name="Gilroy R."/>
        </authorList>
    </citation>
    <scope>NUCLEOTIDE SEQUENCE</scope>
    <source>
        <strain evidence="2">ChiGjej5B5-22894</strain>
    </source>
</reference>
<proteinExistence type="predicted"/>